<gene>
    <name evidence="1" type="ORF">E2C01_028097</name>
</gene>
<dbReference type="Proteomes" id="UP000324222">
    <property type="component" value="Unassembled WGS sequence"/>
</dbReference>
<dbReference type="EMBL" id="VSRR010003107">
    <property type="protein sequence ID" value="MPC34698.1"/>
    <property type="molecule type" value="Genomic_DNA"/>
</dbReference>
<proteinExistence type="predicted"/>
<protein>
    <submittedName>
        <fullName evidence="1">Uncharacterized protein</fullName>
    </submittedName>
</protein>
<reference evidence="1 2" key="1">
    <citation type="submission" date="2019-05" db="EMBL/GenBank/DDBJ databases">
        <title>Another draft genome of Portunus trituberculatus and its Hox gene families provides insights of decapod evolution.</title>
        <authorList>
            <person name="Jeong J.-H."/>
            <person name="Song I."/>
            <person name="Kim S."/>
            <person name="Choi T."/>
            <person name="Kim D."/>
            <person name="Ryu S."/>
            <person name="Kim W."/>
        </authorList>
    </citation>
    <scope>NUCLEOTIDE SEQUENCE [LARGE SCALE GENOMIC DNA]</scope>
    <source>
        <tissue evidence="1">Muscle</tissue>
    </source>
</reference>
<keyword evidence="2" id="KW-1185">Reference proteome</keyword>
<name>A0A5B7EN00_PORTR</name>
<evidence type="ECO:0000313" key="2">
    <source>
        <dbReference type="Proteomes" id="UP000324222"/>
    </source>
</evidence>
<organism evidence="1 2">
    <name type="scientific">Portunus trituberculatus</name>
    <name type="common">Swimming crab</name>
    <name type="synonym">Neptunus trituberculatus</name>
    <dbReference type="NCBI Taxonomy" id="210409"/>
    <lineage>
        <taxon>Eukaryota</taxon>
        <taxon>Metazoa</taxon>
        <taxon>Ecdysozoa</taxon>
        <taxon>Arthropoda</taxon>
        <taxon>Crustacea</taxon>
        <taxon>Multicrustacea</taxon>
        <taxon>Malacostraca</taxon>
        <taxon>Eumalacostraca</taxon>
        <taxon>Eucarida</taxon>
        <taxon>Decapoda</taxon>
        <taxon>Pleocyemata</taxon>
        <taxon>Brachyura</taxon>
        <taxon>Eubrachyura</taxon>
        <taxon>Portunoidea</taxon>
        <taxon>Portunidae</taxon>
        <taxon>Portuninae</taxon>
        <taxon>Portunus</taxon>
    </lineage>
</organism>
<evidence type="ECO:0000313" key="1">
    <source>
        <dbReference type="EMBL" id="MPC34698.1"/>
    </source>
</evidence>
<accession>A0A5B7EN00</accession>
<sequence length="12" mass="1398">MQGGSSRVYQER</sequence>
<comment type="caution">
    <text evidence="1">The sequence shown here is derived from an EMBL/GenBank/DDBJ whole genome shotgun (WGS) entry which is preliminary data.</text>
</comment>